<accession>A0A5M3N8E8</accession>
<dbReference type="PANTHER" id="PTHR46622">
    <property type="entry name" value="DNA-DEPENDENT METALLOPROTEASE WSS1"/>
    <property type="match status" value="1"/>
</dbReference>
<dbReference type="EMBL" id="JH711573">
    <property type="protein sequence ID" value="EIW87131.1"/>
    <property type="molecule type" value="Genomic_DNA"/>
</dbReference>
<dbReference type="AlphaFoldDB" id="A0A5M3N8E8"/>
<dbReference type="PROSITE" id="PS51397">
    <property type="entry name" value="WLM"/>
    <property type="match status" value="1"/>
</dbReference>
<dbReference type="GO" id="GO:0008270">
    <property type="term" value="F:zinc ion binding"/>
    <property type="evidence" value="ECO:0007669"/>
    <property type="project" value="UniProtKB-KW"/>
</dbReference>
<reference evidence="9" key="1">
    <citation type="journal article" date="2012" name="Science">
        <title>The Paleozoic origin of enzymatic lignin decomposition reconstructed from 31 fungal genomes.</title>
        <authorList>
            <person name="Floudas D."/>
            <person name="Binder M."/>
            <person name="Riley R."/>
            <person name="Barry K."/>
            <person name="Blanchette R.A."/>
            <person name="Henrissat B."/>
            <person name="Martinez A.T."/>
            <person name="Otillar R."/>
            <person name="Spatafora J.W."/>
            <person name="Yadav J.S."/>
            <person name="Aerts A."/>
            <person name="Benoit I."/>
            <person name="Boyd A."/>
            <person name="Carlson A."/>
            <person name="Copeland A."/>
            <person name="Coutinho P.M."/>
            <person name="de Vries R.P."/>
            <person name="Ferreira P."/>
            <person name="Findley K."/>
            <person name="Foster B."/>
            <person name="Gaskell J."/>
            <person name="Glotzer D."/>
            <person name="Gorecki P."/>
            <person name="Heitman J."/>
            <person name="Hesse C."/>
            <person name="Hori C."/>
            <person name="Igarashi K."/>
            <person name="Jurgens J.A."/>
            <person name="Kallen N."/>
            <person name="Kersten P."/>
            <person name="Kohler A."/>
            <person name="Kuees U."/>
            <person name="Kumar T.K.A."/>
            <person name="Kuo A."/>
            <person name="LaButti K."/>
            <person name="Larrondo L.F."/>
            <person name="Lindquist E."/>
            <person name="Ling A."/>
            <person name="Lombard V."/>
            <person name="Lucas S."/>
            <person name="Lundell T."/>
            <person name="Martin R."/>
            <person name="McLaughlin D.J."/>
            <person name="Morgenstern I."/>
            <person name="Morin E."/>
            <person name="Murat C."/>
            <person name="Nagy L.G."/>
            <person name="Nolan M."/>
            <person name="Ohm R.A."/>
            <person name="Patyshakuliyeva A."/>
            <person name="Rokas A."/>
            <person name="Ruiz-Duenas F.J."/>
            <person name="Sabat G."/>
            <person name="Salamov A."/>
            <person name="Samejima M."/>
            <person name="Schmutz J."/>
            <person name="Slot J.C."/>
            <person name="St John F."/>
            <person name="Stenlid J."/>
            <person name="Sun H."/>
            <person name="Sun S."/>
            <person name="Syed K."/>
            <person name="Tsang A."/>
            <person name="Wiebenga A."/>
            <person name="Young D."/>
            <person name="Pisabarro A."/>
            <person name="Eastwood D.C."/>
            <person name="Martin F."/>
            <person name="Cullen D."/>
            <person name="Grigoriev I.V."/>
            <person name="Hibbett D.S."/>
        </authorList>
    </citation>
    <scope>NUCLEOTIDE SEQUENCE [LARGE SCALE GENOMIC DNA]</scope>
    <source>
        <strain evidence="9">RWD-64-598 SS2</strain>
    </source>
</reference>
<keyword evidence="1" id="KW-0479">Metal-binding</keyword>
<dbReference type="PROSITE" id="PS01358">
    <property type="entry name" value="ZF_RANBP2_1"/>
    <property type="match status" value="1"/>
</dbReference>
<comment type="caution">
    <text evidence="8">The sequence shown here is derived from an EMBL/GenBank/DDBJ whole genome shotgun (WGS) entry which is preliminary data.</text>
</comment>
<dbReference type="InterPro" id="IPR001876">
    <property type="entry name" value="Znf_RanBP2"/>
</dbReference>
<keyword evidence="3" id="KW-0862">Zinc</keyword>
<protein>
    <submittedName>
        <fullName evidence="8">WLM-domain-containing protein</fullName>
    </submittedName>
</protein>
<evidence type="ECO:0000259" key="6">
    <source>
        <dbReference type="PROSITE" id="PS50199"/>
    </source>
</evidence>
<evidence type="ECO:0000256" key="1">
    <source>
        <dbReference type="ARBA" id="ARBA00022723"/>
    </source>
</evidence>
<dbReference type="GO" id="GO:0005634">
    <property type="term" value="C:nucleus"/>
    <property type="evidence" value="ECO:0007669"/>
    <property type="project" value="TreeGrafter"/>
</dbReference>
<dbReference type="GO" id="GO:0006281">
    <property type="term" value="P:DNA repair"/>
    <property type="evidence" value="ECO:0007669"/>
    <property type="project" value="TreeGrafter"/>
</dbReference>
<dbReference type="KEGG" id="cput:CONPUDRAFT_96390"/>
<proteinExistence type="predicted"/>
<feature type="compositionally biased region" description="Gly residues" evidence="5">
    <location>
        <begin position="168"/>
        <end position="178"/>
    </location>
</feature>
<dbReference type="GO" id="GO:0008237">
    <property type="term" value="F:metallopeptidase activity"/>
    <property type="evidence" value="ECO:0007669"/>
    <property type="project" value="TreeGrafter"/>
</dbReference>
<gene>
    <name evidence="8" type="ORF">CONPUDRAFT_96390</name>
</gene>
<dbReference type="Proteomes" id="UP000053558">
    <property type="component" value="Unassembled WGS sequence"/>
</dbReference>
<evidence type="ECO:0000256" key="4">
    <source>
        <dbReference type="PROSITE-ProRule" id="PRU00322"/>
    </source>
</evidence>
<evidence type="ECO:0000256" key="3">
    <source>
        <dbReference type="ARBA" id="ARBA00022833"/>
    </source>
</evidence>
<dbReference type="PANTHER" id="PTHR46622:SF1">
    <property type="entry name" value="DNA-DEPENDENT METALLOPROTEASE WSS1"/>
    <property type="match status" value="1"/>
</dbReference>
<dbReference type="OMA" id="GTLCEFY"/>
<dbReference type="Gene3D" id="2.30.30.380">
    <property type="entry name" value="Zn-finger domain of Sec23/24"/>
    <property type="match status" value="1"/>
</dbReference>
<evidence type="ECO:0000259" key="7">
    <source>
        <dbReference type="PROSITE" id="PS51397"/>
    </source>
</evidence>
<feature type="region of interest" description="Disordered" evidence="5">
    <location>
        <begin position="164"/>
        <end position="200"/>
    </location>
</feature>
<sequence>MSQTFVKSFTHLKGRPHEARALQFLQTVASLVKPIMRKHGWTLPALSEFFPSNPSLLGLNINGGQKIFLRLRPAHAPDTFYDEDHVVRTMLHELTHNVHGPHDDKFYKLLGELEDEYDALRRSGYAGEGFFSKGQRVGANVSHNVPIHLGRAKALEAAEKRRKVGEMMSGGGRLGGKPGASKLTPREAAAQAAERRKHDEIACGTGIDAQREAEKAARESVMDKVVIDLTEDSDEFTPVVSSIGSGSSMKVVSNEASSSRTFSDAPSSKKRRVEFVPMADVAKHGEWTCHTCTLVNQPMALQCDACLSERPQDHSRGWTCMSCGESDNPHQFWSCKFCGSIKTESTAVG</sequence>
<feature type="domain" description="RanBP2-type" evidence="6">
    <location>
        <begin position="283"/>
        <end position="312"/>
    </location>
</feature>
<dbReference type="GeneID" id="19211758"/>
<name>A0A5M3N8E8_CONPW</name>
<organism evidence="8 9">
    <name type="scientific">Coniophora puteana (strain RWD-64-598)</name>
    <name type="common">Brown rot fungus</name>
    <dbReference type="NCBI Taxonomy" id="741705"/>
    <lineage>
        <taxon>Eukaryota</taxon>
        <taxon>Fungi</taxon>
        <taxon>Dikarya</taxon>
        <taxon>Basidiomycota</taxon>
        <taxon>Agaricomycotina</taxon>
        <taxon>Agaricomycetes</taxon>
        <taxon>Agaricomycetidae</taxon>
        <taxon>Boletales</taxon>
        <taxon>Coniophorineae</taxon>
        <taxon>Coniophoraceae</taxon>
        <taxon>Coniophora</taxon>
    </lineage>
</organism>
<evidence type="ECO:0000256" key="5">
    <source>
        <dbReference type="SAM" id="MobiDB-lite"/>
    </source>
</evidence>
<evidence type="ECO:0000313" key="9">
    <source>
        <dbReference type="Proteomes" id="UP000053558"/>
    </source>
</evidence>
<dbReference type="Pfam" id="PF00641">
    <property type="entry name" value="Zn_ribbon_RanBP"/>
    <property type="match status" value="1"/>
</dbReference>
<dbReference type="PROSITE" id="PS50199">
    <property type="entry name" value="ZF_RANBP2_2"/>
    <property type="match status" value="1"/>
</dbReference>
<feature type="domain" description="WLM" evidence="7">
    <location>
        <begin position="1"/>
        <end position="198"/>
    </location>
</feature>
<keyword evidence="2 4" id="KW-0863">Zinc-finger</keyword>
<dbReference type="InterPro" id="IPR036443">
    <property type="entry name" value="Znf_RanBP2_sf"/>
</dbReference>
<evidence type="ECO:0000313" key="8">
    <source>
        <dbReference type="EMBL" id="EIW87131.1"/>
    </source>
</evidence>
<dbReference type="InterPro" id="IPR053000">
    <property type="entry name" value="WSS1-like_metalloprotease"/>
</dbReference>
<dbReference type="RefSeq" id="XP_007763723.1">
    <property type="nucleotide sequence ID" value="XM_007765533.1"/>
</dbReference>
<evidence type="ECO:0000256" key="2">
    <source>
        <dbReference type="ARBA" id="ARBA00022771"/>
    </source>
</evidence>
<dbReference type="SUPFAM" id="SSF90209">
    <property type="entry name" value="Ran binding protein zinc finger-like"/>
    <property type="match status" value="1"/>
</dbReference>
<keyword evidence="9" id="KW-1185">Reference proteome</keyword>
<dbReference type="OrthoDB" id="261960at2759"/>
<dbReference type="Pfam" id="PF08325">
    <property type="entry name" value="WLM"/>
    <property type="match status" value="1"/>
</dbReference>
<dbReference type="SMART" id="SM00547">
    <property type="entry name" value="ZnF_RBZ"/>
    <property type="match status" value="1"/>
</dbReference>
<dbReference type="InterPro" id="IPR013536">
    <property type="entry name" value="WLM_dom"/>
</dbReference>